<sequence>MRLNLVEGITFSLIYFFNKFFMNYVKELLQLRNKSLSKAFPMIMSIVSMGLICKKIYIPIVYILIFLTYMVLFKIIFFDSIGVIYCVIINQMFHLMLFRDIVVGILSVISNKSMYQTVQCYETYILSFGISRLLMLLLMINFKRRSTLDMAKKLLINRRKLLMSNLLVVSLVIILLNSNYTYYYSGNIRTTTCIMLLERILIGFCFYFSLSMKIKSIKWVEEEVLYKTTLMNLEYNNNLNKKVDEYSNLLKMYNHDFKNILFNIKDLIEIGNTEKAKDIICEFDKKIESIKTYNKKFSNNPVINTLFNRLYEECENENIIFDCDCYIASNLSITELDLINIFNNLCQNAFEACINQSENEKKWISFKSYVKDDNLIIYQSNSFNGNINFKNDRLITTKSNKKIHGIGVESIKYIVSGVNGMNIIDVDKEKREFKFLIKIPLSIKEKI</sequence>
<dbReference type="InterPro" id="IPR032834">
    <property type="entry name" value="NatK-like_C"/>
</dbReference>
<dbReference type="InterPro" id="IPR036890">
    <property type="entry name" value="HATPase_C_sf"/>
</dbReference>
<feature type="domain" description="Sensor histidine kinase NatK-like C-terminal" evidence="5">
    <location>
        <begin position="336"/>
        <end position="440"/>
    </location>
</feature>
<dbReference type="Proteomes" id="UP001348492">
    <property type="component" value="Chromosome"/>
</dbReference>
<dbReference type="Gene3D" id="3.30.565.10">
    <property type="entry name" value="Histidine kinase-like ATPase, C-terminal domain"/>
    <property type="match status" value="1"/>
</dbReference>
<keyword evidence="4" id="KW-0812">Transmembrane</keyword>
<dbReference type="RefSeq" id="WP_018589548.1">
    <property type="nucleotide sequence ID" value="NZ_CP117523.1"/>
</dbReference>
<keyword evidence="4" id="KW-0472">Membrane</keyword>
<organism evidence="6 7">
    <name type="scientific">Terrisporobacter glycolicus ATCC 14880 = DSM 1288</name>
    <dbReference type="NCBI Taxonomy" id="1121315"/>
    <lineage>
        <taxon>Bacteria</taxon>
        <taxon>Bacillati</taxon>
        <taxon>Bacillota</taxon>
        <taxon>Clostridia</taxon>
        <taxon>Peptostreptococcales</taxon>
        <taxon>Peptostreptococcaceae</taxon>
        <taxon>Terrisporobacter</taxon>
    </lineage>
</organism>
<dbReference type="PANTHER" id="PTHR40448">
    <property type="entry name" value="TWO-COMPONENT SENSOR HISTIDINE KINASE"/>
    <property type="match status" value="1"/>
</dbReference>
<evidence type="ECO:0000256" key="4">
    <source>
        <dbReference type="SAM" id="Phobius"/>
    </source>
</evidence>
<feature type="transmembrane region" description="Helical" evidence="4">
    <location>
        <begin position="188"/>
        <end position="210"/>
    </location>
</feature>
<name>A0ABZ2ETK4_9FIRM</name>
<proteinExistence type="predicted"/>
<keyword evidence="4" id="KW-1133">Transmembrane helix</keyword>
<dbReference type="PANTHER" id="PTHR40448:SF1">
    <property type="entry name" value="TWO-COMPONENT SENSOR HISTIDINE KINASE"/>
    <property type="match status" value="1"/>
</dbReference>
<feature type="transmembrane region" description="Helical" evidence="4">
    <location>
        <begin position="6"/>
        <end position="25"/>
    </location>
</feature>
<evidence type="ECO:0000256" key="3">
    <source>
        <dbReference type="ARBA" id="ARBA00022777"/>
    </source>
</evidence>
<protein>
    <recommendedName>
        <fullName evidence="5">Sensor histidine kinase NatK-like C-terminal domain-containing protein</fullName>
    </recommendedName>
</protein>
<dbReference type="Pfam" id="PF14501">
    <property type="entry name" value="HATPase_c_5"/>
    <property type="match status" value="1"/>
</dbReference>
<evidence type="ECO:0000259" key="5">
    <source>
        <dbReference type="Pfam" id="PF14501"/>
    </source>
</evidence>
<evidence type="ECO:0000256" key="1">
    <source>
        <dbReference type="ARBA" id="ARBA00022553"/>
    </source>
</evidence>
<reference evidence="6 7" key="1">
    <citation type="journal article" date="2023" name="PLoS ONE">
        <title>Genome-based metabolic and phylogenomic analysis of three Terrisporobacter species.</title>
        <authorList>
            <person name="Boer T."/>
            <person name="Bengelsdorf F.R."/>
            <person name="Bomeke M."/>
            <person name="Daniel R."/>
            <person name="Poehlein A."/>
        </authorList>
    </citation>
    <scope>NUCLEOTIDE SEQUENCE [LARGE SCALE GENOMIC DNA]</scope>
    <source>
        <strain evidence="6 7">DSM 1288</strain>
    </source>
</reference>
<evidence type="ECO:0000313" key="7">
    <source>
        <dbReference type="Proteomes" id="UP001348492"/>
    </source>
</evidence>
<evidence type="ECO:0000256" key="2">
    <source>
        <dbReference type="ARBA" id="ARBA00022679"/>
    </source>
</evidence>
<dbReference type="SUPFAM" id="SSF55890">
    <property type="entry name" value="Sporulation response regulatory protein Spo0B"/>
    <property type="match status" value="1"/>
</dbReference>
<accession>A0ABZ2ETK4</accession>
<dbReference type="EMBL" id="CP117523">
    <property type="protein sequence ID" value="WWD83094.1"/>
    <property type="molecule type" value="Genomic_DNA"/>
</dbReference>
<keyword evidence="3" id="KW-0418">Kinase</keyword>
<keyword evidence="2" id="KW-0808">Transferase</keyword>
<keyword evidence="1" id="KW-0597">Phosphoprotein</keyword>
<dbReference type="InterPro" id="IPR016120">
    <property type="entry name" value="Sig_transdc_His_kin_SpoOB"/>
</dbReference>
<gene>
    <name evidence="6" type="ORF">TEGL_14980</name>
</gene>
<feature type="transmembrane region" description="Helical" evidence="4">
    <location>
        <begin position="161"/>
        <end position="182"/>
    </location>
</feature>
<feature type="transmembrane region" description="Helical" evidence="4">
    <location>
        <begin position="121"/>
        <end position="140"/>
    </location>
</feature>
<evidence type="ECO:0000313" key="6">
    <source>
        <dbReference type="EMBL" id="WWD83094.1"/>
    </source>
</evidence>
<keyword evidence="7" id="KW-1185">Reference proteome</keyword>